<evidence type="ECO:0000256" key="3">
    <source>
        <dbReference type="ARBA" id="ARBA00034247"/>
    </source>
</evidence>
<dbReference type="InterPro" id="IPR048435">
    <property type="entry name" value="MASE6"/>
</dbReference>
<organism evidence="6 7">
    <name type="scientific">Vibrio nigripulchritudo SOn1</name>
    <dbReference type="NCBI Taxonomy" id="1238450"/>
    <lineage>
        <taxon>Bacteria</taxon>
        <taxon>Pseudomonadati</taxon>
        <taxon>Pseudomonadota</taxon>
        <taxon>Gammaproteobacteria</taxon>
        <taxon>Vibrionales</taxon>
        <taxon>Vibrionaceae</taxon>
        <taxon>Vibrio</taxon>
    </lineage>
</organism>
<comment type="cofactor">
    <cofactor evidence="1">
        <name>Mg(2+)</name>
        <dbReference type="ChEBI" id="CHEBI:18420"/>
    </cofactor>
</comment>
<evidence type="ECO:0000313" key="6">
    <source>
        <dbReference type="EMBL" id="CCO45097.1"/>
    </source>
</evidence>
<dbReference type="EMBL" id="CAOF01000043">
    <property type="protein sequence ID" value="CCO45097.1"/>
    <property type="molecule type" value="Genomic_DNA"/>
</dbReference>
<evidence type="ECO:0000256" key="4">
    <source>
        <dbReference type="SAM" id="Phobius"/>
    </source>
</evidence>
<dbReference type="EC" id="2.7.7.65" evidence="2"/>
<feature type="transmembrane region" description="Helical" evidence="4">
    <location>
        <begin position="124"/>
        <end position="141"/>
    </location>
</feature>
<dbReference type="InterPro" id="IPR043128">
    <property type="entry name" value="Rev_trsase/Diguanyl_cyclase"/>
</dbReference>
<gene>
    <name evidence="6" type="ORF">VIBNISOn1_1370002</name>
</gene>
<feature type="transmembrane region" description="Helical" evidence="4">
    <location>
        <begin position="78"/>
        <end position="95"/>
    </location>
</feature>
<feature type="domain" description="GGDEF" evidence="5">
    <location>
        <begin position="214"/>
        <end position="346"/>
    </location>
</feature>
<dbReference type="InterPro" id="IPR029787">
    <property type="entry name" value="Nucleotide_cyclase"/>
</dbReference>
<dbReference type="GO" id="GO:1902201">
    <property type="term" value="P:negative regulation of bacterial-type flagellum-dependent cell motility"/>
    <property type="evidence" value="ECO:0007669"/>
    <property type="project" value="TreeGrafter"/>
</dbReference>
<dbReference type="SMART" id="SM00267">
    <property type="entry name" value="GGDEF"/>
    <property type="match status" value="1"/>
</dbReference>
<dbReference type="PROSITE" id="PS50887">
    <property type="entry name" value="GGDEF"/>
    <property type="match status" value="1"/>
</dbReference>
<dbReference type="Gene3D" id="3.30.70.270">
    <property type="match status" value="1"/>
</dbReference>
<sequence>MVHMDAGIEWLNRSQSFRSNMLKGVSFITLVAGLVYGFLNLFALEQKILGITELFFSIYSAYLFCYSSSLNNRKLHSAAYVIFLFTLVYLGIYVTDTQNTLFVWLFLCPVVGYLLLGKSTGLKINALMVPIGAAFFYWKSTQPESGLALHSSINVLACLMAIWAIAHVYEHNREQTEEQLTSLALLDPLTRIDNRLSLAFSFEQMVTMHRRKTDVFSMLVVDLDFFKSINDKYGHDVGDEVLRQVAKLLKDSVRRSDSVYRVGGEEFCVLLPYTERKVACAVAEHIRKVLCRNTFRVAENRVNVSASIGVSVYGEDGAQLEDMFKVADDYLYHAKGAGRNQVVYGV</sequence>
<dbReference type="Proteomes" id="UP000018211">
    <property type="component" value="Unassembled WGS sequence"/>
</dbReference>
<dbReference type="PANTHER" id="PTHR45138">
    <property type="entry name" value="REGULATORY COMPONENTS OF SENSORY TRANSDUCTION SYSTEM"/>
    <property type="match status" value="1"/>
</dbReference>
<dbReference type="GO" id="GO:0043709">
    <property type="term" value="P:cell adhesion involved in single-species biofilm formation"/>
    <property type="evidence" value="ECO:0007669"/>
    <property type="project" value="TreeGrafter"/>
</dbReference>
<dbReference type="AlphaFoldDB" id="A0AAV2VK79"/>
<dbReference type="SUPFAM" id="SSF55073">
    <property type="entry name" value="Nucleotide cyclase"/>
    <property type="match status" value="1"/>
</dbReference>
<dbReference type="PANTHER" id="PTHR45138:SF9">
    <property type="entry name" value="DIGUANYLATE CYCLASE DGCM-RELATED"/>
    <property type="match status" value="1"/>
</dbReference>
<dbReference type="InterPro" id="IPR000160">
    <property type="entry name" value="GGDEF_dom"/>
</dbReference>
<dbReference type="Pfam" id="PF20966">
    <property type="entry name" value="MASE6"/>
    <property type="match status" value="1"/>
</dbReference>
<comment type="catalytic activity">
    <reaction evidence="3">
        <text>2 GTP = 3',3'-c-di-GMP + 2 diphosphate</text>
        <dbReference type="Rhea" id="RHEA:24898"/>
        <dbReference type="ChEBI" id="CHEBI:33019"/>
        <dbReference type="ChEBI" id="CHEBI:37565"/>
        <dbReference type="ChEBI" id="CHEBI:58805"/>
        <dbReference type="EC" id="2.7.7.65"/>
    </reaction>
</comment>
<evidence type="ECO:0000259" key="5">
    <source>
        <dbReference type="PROSITE" id="PS50887"/>
    </source>
</evidence>
<dbReference type="InterPro" id="IPR050469">
    <property type="entry name" value="Diguanylate_Cyclase"/>
</dbReference>
<protein>
    <recommendedName>
        <fullName evidence="2">diguanylate cyclase</fullName>
        <ecNumber evidence="2">2.7.7.65</ecNumber>
    </recommendedName>
</protein>
<feature type="transmembrane region" description="Helical" evidence="4">
    <location>
        <begin position="21"/>
        <end position="42"/>
    </location>
</feature>
<dbReference type="FunFam" id="3.30.70.270:FF:000001">
    <property type="entry name" value="Diguanylate cyclase domain protein"/>
    <property type="match status" value="1"/>
</dbReference>
<evidence type="ECO:0000256" key="2">
    <source>
        <dbReference type="ARBA" id="ARBA00012528"/>
    </source>
</evidence>
<proteinExistence type="predicted"/>
<reference evidence="6 7" key="1">
    <citation type="journal article" date="2013" name="ISME J.">
        <title>Comparative genomics of pathogenic lineages of Vibrio nigripulchritudo identifies virulence-associated traits.</title>
        <authorList>
            <person name="Goudenege D."/>
            <person name="Labreuche Y."/>
            <person name="Krin E."/>
            <person name="Ansquer D."/>
            <person name="Mangenot S."/>
            <person name="Calteau A."/>
            <person name="Medigue C."/>
            <person name="Mazel D."/>
            <person name="Polz M.F."/>
            <person name="Le Roux F."/>
        </authorList>
    </citation>
    <scope>NUCLEOTIDE SEQUENCE [LARGE SCALE GENOMIC DNA]</scope>
    <source>
        <strain evidence="6 7">SOn1</strain>
    </source>
</reference>
<accession>A0AAV2VK79</accession>
<feature type="transmembrane region" description="Helical" evidence="4">
    <location>
        <begin position="101"/>
        <end position="117"/>
    </location>
</feature>
<feature type="transmembrane region" description="Helical" evidence="4">
    <location>
        <begin position="147"/>
        <end position="169"/>
    </location>
</feature>
<dbReference type="NCBIfam" id="TIGR00254">
    <property type="entry name" value="GGDEF"/>
    <property type="match status" value="1"/>
</dbReference>
<evidence type="ECO:0000256" key="1">
    <source>
        <dbReference type="ARBA" id="ARBA00001946"/>
    </source>
</evidence>
<comment type="caution">
    <text evidence="6">The sequence shown here is derived from an EMBL/GenBank/DDBJ whole genome shotgun (WGS) entry which is preliminary data.</text>
</comment>
<feature type="transmembrane region" description="Helical" evidence="4">
    <location>
        <begin position="48"/>
        <end position="66"/>
    </location>
</feature>
<keyword evidence="4" id="KW-1133">Transmembrane helix</keyword>
<name>A0AAV2VK79_9VIBR</name>
<dbReference type="GO" id="GO:0005886">
    <property type="term" value="C:plasma membrane"/>
    <property type="evidence" value="ECO:0007669"/>
    <property type="project" value="TreeGrafter"/>
</dbReference>
<dbReference type="GO" id="GO:0052621">
    <property type="term" value="F:diguanylate cyclase activity"/>
    <property type="evidence" value="ECO:0007669"/>
    <property type="project" value="UniProtKB-EC"/>
</dbReference>
<dbReference type="Pfam" id="PF00990">
    <property type="entry name" value="GGDEF"/>
    <property type="match status" value="1"/>
</dbReference>
<keyword evidence="4" id="KW-0812">Transmembrane</keyword>
<dbReference type="RefSeq" id="WP_004398156.1">
    <property type="nucleotide sequence ID" value="NZ_LK391965.1"/>
</dbReference>
<dbReference type="CDD" id="cd01949">
    <property type="entry name" value="GGDEF"/>
    <property type="match status" value="1"/>
</dbReference>
<keyword evidence="4" id="KW-0472">Membrane</keyword>
<evidence type="ECO:0000313" key="7">
    <source>
        <dbReference type="Proteomes" id="UP000018211"/>
    </source>
</evidence>